<dbReference type="Proteomes" id="UP000002377">
    <property type="component" value="Chromosome"/>
</dbReference>
<evidence type="ECO:0000256" key="8">
    <source>
        <dbReference type="SAM" id="Phobius"/>
    </source>
</evidence>
<evidence type="ECO:0000256" key="7">
    <source>
        <dbReference type="ARBA" id="ARBA00023004"/>
    </source>
</evidence>
<protein>
    <submittedName>
        <fullName evidence="10">Putative cytochrome c-type protein</fullName>
    </submittedName>
</protein>
<feature type="domain" description="NapC/NirT cytochrome c N-terminal" evidence="9">
    <location>
        <begin position="20"/>
        <end position="161"/>
    </location>
</feature>
<dbReference type="SUPFAM" id="SSF48695">
    <property type="entry name" value="Multiheme cytochromes"/>
    <property type="match status" value="1"/>
</dbReference>
<dbReference type="GO" id="GO:0046872">
    <property type="term" value="F:metal ion binding"/>
    <property type="evidence" value="ECO:0007669"/>
    <property type="project" value="UniProtKB-KW"/>
</dbReference>
<gene>
    <name evidence="10" type="ordered locus">TherJR_1117</name>
</gene>
<dbReference type="eggNOG" id="COG3005">
    <property type="taxonomic scope" value="Bacteria"/>
</dbReference>
<evidence type="ECO:0000256" key="6">
    <source>
        <dbReference type="ARBA" id="ARBA00022982"/>
    </source>
</evidence>
<evidence type="ECO:0000256" key="1">
    <source>
        <dbReference type="ARBA" id="ARBA00004196"/>
    </source>
</evidence>
<name>D5XEB0_THEPJ</name>
<evidence type="ECO:0000256" key="4">
    <source>
        <dbReference type="ARBA" id="ARBA00022723"/>
    </source>
</evidence>
<dbReference type="OrthoDB" id="9791652at2"/>
<dbReference type="Gene3D" id="1.10.1130.10">
    <property type="entry name" value="Flavocytochrome C3, Chain A"/>
    <property type="match status" value="1"/>
</dbReference>
<keyword evidence="6" id="KW-0249">Electron transport</keyword>
<keyword evidence="2" id="KW-0813">Transport</keyword>
<comment type="subcellular location">
    <subcellularLocation>
        <location evidence="1">Cell envelope</location>
    </subcellularLocation>
</comment>
<evidence type="ECO:0000313" key="10">
    <source>
        <dbReference type="EMBL" id="ADG81981.1"/>
    </source>
</evidence>
<dbReference type="EMBL" id="CP002028">
    <property type="protein sequence ID" value="ADG81981.1"/>
    <property type="molecule type" value="Genomic_DNA"/>
</dbReference>
<reference evidence="10 11" key="1">
    <citation type="submission" date="2010-05" db="EMBL/GenBank/DDBJ databases">
        <title>Complete sequence of Thermincola sp. JR.</title>
        <authorList>
            <consortium name="US DOE Joint Genome Institute"/>
            <person name="Lucas S."/>
            <person name="Copeland A."/>
            <person name="Lapidus A."/>
            <person name="Cheng J.-F."/>
            <person name="Bruce D."/>
            <person name="Goodwin L."/>
            <person name="Pitluck S."/>
            <person name="Chertkov O."/>
            <person name="Detter J.C."/>
            <person name="Han C."/>
            <person name="Tapia R."/>
            <person name="Land M."/>
            <person name="Hauser L."/>
            <person name="Kyrpides N."/>
            <person name="Mikhailova N."/>
            <person name="Hazen T.C."/>
            <person name="Woyke T."/>
        </authorList>
    </citation>
    <scope>NUCLEOTIDE SEQUENCE [LARGE SCALE GENOMIC DNA]</scope>
    <source>
        <strain evidence="10 11">JR</strain>
    </source>
</reference>
<evidence type="ECO:0000256" key="5">
    <source>
        <dbReference type="ARBA" id="ARBA00022729"/>
    </source>
</evidence>
<feature type="transmembrane region" description="Helical" evidence="8">
    <location>
        <begin position="20"/>
        <end position="43"/>
    </location>
</feature>
<proteinExistence type="predicted"/>
<keyword evidence="8" id="KW-0472">Membrane</keyword>
<sequence length="347" mass="38598">MGIRDKFKFDLSKTEDKLKLFILVSGALLFIVVAAITGISLTMSPEFCKLCHNAMQPEYVTWKVSSHSNIRCVDCHMERGVVNILIEKMMAVGHLVDYIEGGYKEHQPIKMKHELEDHFCTRCHSVSNRNFTLSGDLIVPHELHGKRGVKCVDCHSGVAHGNIVARKVSVGDVSKWTIEDGKKNMAKQFTQPDMDVCVECHMNPAKFGVQGVKSVTFRCEACHKSIFTPKNHSDKGWTSQGLHGLSAQSGDKEFKGCVMCHSIGVKTEKIATGNKVKDFAWGNQFCSSCHAKLPPSHAQRDVWMPNHKKVVATKGMKNCEACHSLKAPEGKVSAPAGLYCNKCHWFK</sequence>
<evidence type="ECO:0000256" key="3">
    <source>
        <dbReference type="ARBA" id="ARBA00022617"/>
    </source>
</evidence>
<keyword evidence="3" id="KW-0349">Heme</keyword>
<dbReference type="InterPro" id="IPR005126">
    <property type="entry name" value="NapC/NirT_cyt_c_N"/>
</dbReference>
<dbReference type="RefSeq" id="WP_013120000.1">
    <property type="nucleotide sequence ID" value="NC_014152.1"/>
</dbReference>
<keyword evidence="7" id="KW-0408">Iron</keyword>
<dbReference type="Pfam" id="PF03264">
    <property type="entry name" value="Cytochrom_NNT"/>
    <property type="match status" value="1"/>
</dbReference>
<dbReference type="STRING" id="635013.TherJR_1117"/>
<accession>D5XEB0</accession>
<dbReference type="HOGENOM" id="CLU_711074_0_0_9"/>
<keyword evidence="11" id="KW-1185">Reference proteome</keyword>
<keyword evidence="8" id="KW-1133">Transmembrane helix</keyword>
<keyword evidence="4" id="KW-0479">Metal-binding</keyword>
<keyword evidence="8" id="KW-0812">Transmembrane</keyword>
<dbReference type="InterPro" id="IPR036280">
    <property type="entry name" value="Multihaem_cyt_sf"/>
</dbReference>
<dbReference type="KEGG" id="tjr:TherJR_1117"/>
<evidence type="ECO:0000313" key="11">
    <source>
        <dbReference type="Proteomes" id="UP000002377"/>
    </source>
</evidence>
<dbReference type="AlphaFoldDB" id="D5XEB0"/>
<dbReference type="PANTHER" id="PTHR35038:SF10">
    <property type="entry name" value="HIGH-MOLECULAR-WEIGHT CYTOCHROME C"/>
    <property type="match status" value="1"/>
</dbReference>
<organism evidence="10 11">
    <name type="scientific">Thermincola potens (strain JR)</name>
    <dbReference type="NCBI Taxonomy" id="635013"/>
    <lineage>
        <taxon>Bacteria</taxon>
        <taxon>Bacillati</taxon>
        <taxon>Bacillota</taxon>
        <taxon>Clostridia</taxon>
        <taxon>Eubacteriales</taxon>
        <taxon>Thermincolaceae</taxon>
        <taxon>Thermincola</taxon>
    </lineage>
</organism>
<evidence type="ECO:0000259" key="9">
    <source>
        <dbReference type="Pfam" id="PF03264"/>
    </source>
</evidence>
<evidence type="ECO:0000256" key="2">
    <source>
        <dbReference type="ARBA" id="ARBA00022448"/>
    </source>
</evidence>
<dbReference type="GO" id="GO:0030313">
    <property type="term" value="C:cell envelope"/>
    <property type="evidence" value="ECO:0007669"/>
    <property type="project" value="UniProtKB-SubCell"/>
</dbReference>
<dbReference type="PANTHER" id="PTHR35038">
    <property type="entry name" value="DISSIMILATORY SULFITE REDUCTASE SIRA"/>
    <property type="match status" value="1"/>
</dbReference>
<keyword evidence="5" id="KW-0732">Signal</keyword>
<dbReference type="InterPro" id="IPR051829">
    <property type="entry name" value="Multiheme_Cytochr_ET"/>
</dbReference>
<dbReference type="InterPro" id="IPR038266">
    <property type="entry name" value="NapC/NirT_cytc_sf"/>
</dbReference>
<dbReference type="Gene3D" id="1.10.3820.10">
    <property type="entry name" value="Di-heme elbow motif domain"/>
    <property type="match status" value="1"/>
</dbReference>